<reference evidence="1 2" key="1">
    <citation type="submission" date="2023-10" db="EMBL/GenBank/DDBJ databases">
        <title>Sphingomonas sp. HF-S4 16S ribosomal RNA gene Genome sequencing and assembly.</title>
        <authorList>
            <person name="Lee H."/>
        </authorList>
    </citation>
    <scope>NUCLEOTIDE SEQUENCE [LARGE SCALE GENOMIC DNA]</scope>
    <source>
        <strain evidence="1 2">HF-S4</strain>
    </source>
</reference>
<dbReference type="EMBL" id="JAWJEJ010000001">
    <property type="protein sequence ID" value="MDV3457925.1"/>
    <property type="molecule type" value="Genomic_DNA"/>
</dbReference>
<dbReference type="Proteomes" id="UP001273531">
    <property type="component" value="Unassembled WGS sequence"/>
</dbReference>
<dbReference type="RefSeq" id="WP_317227048.1">
    <property type="nucleotide sequence ID" value="NZ_JAWJEJ010000001.1"/>
</dbReference>
<evidence type="ECO:0000313" key="1">
    <source>
        <dbReference type="EMBL" id="MDV3457925.1"/>
    </source>
</evidence>
<organism evidence="1 2">
    <name type="scientific">Sphingomonas agrestis</name>
    <dbReference type="NCBI Taxonomy" id="3080540"/>
    <lineage>
        <taxon>Bacteria</taxon>
        <taxon>Pseudomonadati</taxon>
        <taxon>Pseudomonadota</taxon>
        <taxon>Alphaproteobacteria</taxon>
        <taxon>Sphingomonadales</taxon>
        <taxon>Sphingomonadaceae</taxon>
        <taxon>Sphingomonas</taxon>
    </lineage>
</organism>
<evidence type="ECO:0000313" key="2">
    <source>
        <dbReference type="Proteomes" id="UP001273531"/>
    </source>
</evidence>
<gene>
    <name evidence="1" type="ORF">RZN05_13095</name>
</gene>
<accession>A0ABU3Y922</accession>
<sequence length="82" mass="8664">MSFDLSANEQRQLATALGALDVSAPDMIALPDASSRELFCRYWPIARQILGLLRDLPVTPGPVRAAIALTTAAGDATARILG</sequence>
<keyword evidence="2" id="KW-1185">Reference proteome</keyword>
<protein>
    <submittedName>
        <fullName evidence="1">Uncharacterized protein</fullName>
    </submittedName>
</protein>
<proteinExistence type="predicted"/>
<name>A0ABU3Y922_9SPHN</name>
<comment type="caution">
    <text evidence="1">The sequence shown here is derived from an EMBL/GenBank/DDBJ whole genome shotgun (WGS) entry which is preliminary data.</text>
</comment>